<comment type="caution">
    <text evidence="3">The sequence shown here is derived from an EMBL/GenBank/DDBJ whole genome shotgun (WGS) entry which is preliminary data.</text>
</comment>
<dbReference type="Proteomes" id="UP000799439">
    <property type="component" value="Unassembled WGS sequence"/>
</dbReference>
<feature type="region of interest" description="Disordered" evidence="1">
    <location>
        <begin position="486"/>
        <end position="526"/>
    </location>
</feature>
<dbReference type="PROSITE" id="PS50330">
    <property type="entry name" value="UIM"/>
    <property type="match status" value="1"/>
</dbReference>
<feature type="compositionally biased region" description="Pro residues" evidence="1">
    <location>
        <begin position="394"/>
        <end position="404"/>
    </location>
</feature>
<protein>
    <submittedName>
        <fullName evidence="3">Uncharacterized protein</fullName>
    </submittedName>
</protein>
<feature type="compositionally biased region" description="Polar residues" evidence="1">
    <location>
        <begin position="355"/>
        <end position="371"/>
    </location>
</feature>
<keyword evidence="4" id="KW-1185">Reference proteome</keyword>
<dbReference type="AlphaFoldDB" id="A0A9P4J5E3"/>
<reference evidence="3" key="1">
    <citation type="journal article" date="2020" name="Stud. Mycol.">
        <title>101 Dothideomycetes genomes: a test case for predicting lifestyles and emergence of pathogens.</title>
        <authorList>
            <person name="Haridas S."/>
            <person name="Albert R."/>
            <person name="Binder M."/>
            <person name="Bloem J."/>
            <person name="Labutti K."/>
            <person name="Salamov A."/>
            <person name="Andreopoulos B."/>
            <person name="Baker S."/>
            <person name="Barry K."/>
            <person name="Bills G."/>
            <person name="Bluhm B."/>
            <person name="Cannon C."/>
            <person name="Castanera R."/>
            <person name="Culley D."/>
            <person name="Daum C."/>
            <person name="Ezra D."/>
            <person name="Gonzalez J."/>
            <person name="Henrissat B."/>
            <person name="Kuo A."/>
            <person name="Liang C."/>
            <person name="Lipzen A."/>
            <person name="Lutzoni F."/>
            <person name="Magnuson J."/>
            <person name="Mondo S."/>
            <person name="Nolan M."/>
            <person name="Ohm R."/>
            <person name="Pangilinan J."/>
            <person name="Park H.-J."/>
            <person name="Ramirez L."/>
            <person name="Alfaro M."/>
            <person name="Sun H."/>
            <person name="Tritt A."/>
            <person name="Yoshinaga Y."/>
            <person name="Zwiers L.-H."/>
            <person name="Turgeon B."/>
            <person name="Goodwin S."/>
            <person name="Spatafora J."/>
            <person name="Crous P."/>
            <person name="Grigoriev I."/>
        </authorList>
    </citation>
    <scope>NUCLEOTIDE SEQUENCE</scope>
    <source>
        <strain evidence="3">CBS 260.36</strain>
    </source>
</reference>
<evidence type="ECO:0000256" key="1">
    <source>
        <dbReference type="SAM" id="MobiDB-lite"/>
    </source>
</evidence>
<feature type="region of interest" description="Disordered" evidence="1">
    <location>
        <begin position="84"/>
        <end position="117"/>
    </location>
</feature>
<accession>A0A9P4J5E3</accession>
<gene>
    <name evidence="3" type="ORF">K461DRAFT_293078</name>
</gene>
<feature type="compositionally biased region" description="Basic and acidic residues" evidence="1">
    <location>
        <begin position="108"/>
        <end position="117"/>
    </location>
</feature>
<organism evidence="3 4">
    <name type="scientific">Myriangium duriaei CBS 260.36</name>
    <dbReference type="NCBI Taxonomy" id="1168546"/>
    <lineage>
        <taxon>Eukaryota</taxon>
        <taxon>Fungi</taxon>
        <taxon>Dikarya</taxon>
        <taxon>Ascomycota</taxon>
        <taxon>Pezizomycotina</taxon>
        <taxon>Dothideomycetes</taxon>
        <taxon>Dothideomycetidae</taxon>
        <taxon>Myriangiales</taxon>
        <taxon>Myriangiaceae</taxon>
        <taxon>Myriangium</taxon>
    </lineage>
</organism>
<feature type="compositionally biased region" description="Polar residues" evidence="1">
    <location>
        <begin position="407"/>
        <end position="423"/>
    </location>
</feature>
<feature type="chain" id="PRO_5040505568" evidence="2">
    <location>
        <begin position="19"/>
        <end position="526"/>
    </location>
</feature>
<dbReference type="EMBL" id="ML996084">
    <property type="protein sequence ID" value="KAF2154430.1"/>
    <property type="molecule type" value="Genomic_DNA"/>
</dbReference>
<keyword evidence="2" id="KW-0732">Signal</keyword>
<proteinExistence type="predicted"/>
<name>A0A9P4J5E3_9PEZI</name>
<feature type="compositionally biased region" description="Polar residues" evidence="1">
    <location>
        <begin position="333"/>
        <end position="344"/>
    </location>
</feature>
<evidence type="ECO:0000313" key="3">
    <source>
        <dbReference type="EMBL" id="KAF2154430.1"/>
    </source>
</evidence>
<feature type="region of interest" description="Disordered" evidence="1">
    <location>
        <begin position="330"/>
        <end position="423"/>
    </location>
</feature>
<dbReference type="OrthoDB" id="3926760at2759"/>
<feature type="signal peptide" evidence="2">
    <location>
        <begin position="1"/>
        <end position="18"/>
    </location>
</feature>
<dbReference type="SMART" id="SM00726">
    <property type="entry name" value="UIM"/>
    <property type="match status" value="2"/>
</dbReference>
<dbReference type="Pfam" id="PF23625">
    <property type="entry name" value="UIM_2"/>
    <property type="match status" value="2"/>
</dbReference>
<evidence type="ECO:0000256" key="2">
    <source>
        <dbReference type="SAM" id="SignalP"/>
    </source>
</evidence>
<dbReference type="InterPro" id="IPR003903">
    <property type="entry name" value="UIM_dom"/>
</dbReference>
<evidence type="ECO:0000313" key="4">
    <source>
        <dbReference type="Proteomes" id="UP000799439"/>
    </source>
</evidence>
<feature type="compositionally biased region" description="Basic and acidic residues" evidence="1">
    <location>
        <begin position="512"/>
        <end position="526"/>
    </location>
</feature>
<sequence length="526" mass="57318">MSAVIVKGIIISLSVVAAVGIALQSPDVREWLEEQRQKLVEVLRSMSETLDPQTRSQAEAFAYEGRLPTQQEMQGMTNATAVATGRDTNNDSAQRRLQRQSSGPSIDATERRRLGREYLARRNQELLDLKNKRQSDMSEKSAVQDAEITNDTEKSAAQTLEQAVSNGTFDELINPDGTLRLNEKDIPTDHDSLKSAVPEEPITQIPTMPSVLRTFRSGSHFGNPFGDEFAMPEDLEADGLQTPRPPVPPKISLDANVPGSFPPDPPITELPTTRASPIQQDAGEISYDEQLARALSLSLAESEEQARTTLRRRLTEDKEFAMAIEDSLKEAVRQNSSSRASEPSNRGPLVDFSADASQPLHTPQMTTNPWSVRSDDEDLYTLTPMPTGSKAPNNPAPRSEPPVPIRSANSSNDSSQYGSFHFSPSQTLSPIPAAALSLSSATLSPGLAATDAISTEFSSDSETESFASLPRSSTLSIDSLVEVEDVDIDSMSDDDGIRTPQSWSEVDSEVAESERSESEAEDMVRI</sequence>